<comment type="caution">
    <text evidence="1">The sequence shown here is derived from an EMBL/GenBank/DDBJ whole genome shotgun (WGS) entry which is preliminary data.</text>
</comment>
<dbReference type="Proteomes" id="UP001163321">
    <property type="component" value="Chromosome 3"/>
</dbReference>
<proteinExistence type="predicted"/>
<organism evidence="1 2">
    <name type="scientific">Peronosclerospora sorghi</name>
    <dbReference type="NCBI Taxonomy" id="230839"/>
    <lineage>
        <taxon>Eukaryota</taxon>
        <taxon>Sar</taxon>
        <taxon>Stramenopiles</taxon>
        <taxon>Oomycota</taxon>
        <taxon>Peronosporomycetes</taxon>
        <taxon>Peronosporales</taxon>
        <taxon>Peronosporaceae</taxon>
        <taxon>Peronosclerospora</taxon>
    </lineage>
</organism>
<evidence type="ECO:0000313" key="2">
    <source>
        <dbReference type="Proteomes" id="UP001163321"/>
    </source>
</evidence>
<gene>
    <name evidence="1" type="ORF">PsorP6_007655</name>
</gene>
<reference evidence="1 2" key="1">
    <citation type="journal article" date="2022" name="bioRxiv">
        <title>The genome of the oomycete Peronosclerospora sorghi, a cosmopolitan pathogen of maize and sorghum, is inflated with dispersed pseudogenes.</title>
        <authorList>
            <person name="Fletcher K."/>
            <person name="Martin F."/>
            <person name="Isakeit T."/>
            <person name="Cavanaugh K."/>
            <person name="Magill C."/>
            <person name="Michelmore R."/>
        </authorList>
    </citation>
    <scope>NUCLEOTIDE SEQUENCE [LARGE SCALE GENOMIC DNA]</scope>
    <source>
        <strain evidence="1">P6</strain>
    </source>
</reference>
<dbReference type="EMBL" id="CM047582">
    <property type="protein sequence ID" value="KAI9915747.1"/>
    <property type="molecule type" value="Genomic_DNA"/>
</dbReference>
<name>A0ACC0WBE6_9STRA</name>
<accession>A0ACC0WBE6</accession>
<evidence type="ECO:0000313" key="1">
    <source>
        <dbReference type="EMBL" id="KAI9915747.1"/>
    </source>
</evidence>
<keyword evidence="2" id="KW-1185">Reference proteome</keyword>
<sequence length="75" mass="8074">MELQATNIPFAIIKNGGGYPEAKKERQMEEILGDGVSIPSDRMCMSDTPMSALARQHGQDLVLAWENAAPTSAPS</sequence>
<protein>
    <submittedName>
        <fullName evidence="1">Uncharacterized protein</fullName>
    </submittedName>
</protein>